<gene>
    <name evidence="2" type="ORF">PSA01_67410</name>
</gene>
<dbReference type="InterPro" id="IPR029058">
    <property type="entry name" value="AB_hydrolase_fold"/>
</dbReference>
<evidence type="ECO:0000313" key="3">
    <source>
        <dbReference type="Proteomes" id="UP000320693"/>
    </source>
</evidence>
<dbReference type="Proteomes" id="UP000320693">
    <property type="component" value="Unassembled WGS sequence"/>
</dbReference>
<keyword evidence="3" id="KW-1185">Reference proteome</keyword>
<dbReference type="Gene3D" id="3.40.50.1820">
    <property type="entry name" value="alpha/beta hydrolase"/>
    <property type="match status" value="1"/>
</dbReference>
<dbReference type="SUPFAM" id="SSF53474">
    <property type="entry name" value="alpha/beta-Hydrolases"/>
    <property type="match status" value="1"/>
</dbReference>
<sequence>MSRPSVWSALAGLELSIRYVQVGQWRTRVLEAGEGEPLVLMHGTGGHLEAYAHNIVPLAERFRVIAYEYPGHGYTTHTTRDLELPDYVAHLDGLLDALGVDRANLSGESLGGWVALKYAAAHPDRVRRIVLNTPGGTMATPEVMERIRSLSQAAADDPTEERIRARLEWLMADPSTVTDELVDIRRAIYARPGFAESMRHILCLQDPEIRERNLVTDAELAAVTGPALVVWTSDDPSGPAAAGMNMAAKMPDARFEVIKDAGHWPQWEQSETFNALALEFLTGGKP</sequence>
<dbReference type="EMBL" id="BJNH01000155">
    <property type="protein sequence ID" value="GEC29712.1"/>
    <property type="molecule type" value="Genomic_DNA"/>
</dbReference>
<dbReference type="InterPro" id="IPR000073">
    <property type="entry name" value="AB_hydrolase_1"/>
</dbReference>
<dbReference type="PANTHER" id="PTHR43689">
    <property type="entry name" value="HYDROLASE"/>
    <property type="match status" value="1"/>
</dbReference>
<proteinExistence type="predicted"/>
<dbReference type="PANTHER" id="PTHR43689:SF8">
    <property type="entry name" value="ALPHA_BETA-HYDROLASES SUPERFAMILY PROTEIN"/>
    <property type="match status" value="1"/>
</dbReference>
<dbReference type="PRINTS" id="PR00111">
    <property type="entry name" value="ABHYDROLASE"/>
</dbReference>
<feature type="domain" description="AB hydrolase-1" evidence="1">
    <location>
        <begin position="37"/>
        <end position="268"/>
    </location>
</feature>
<keyword evidence="2" id="KW-0378">Hydrolase</keyword>
<evidence type="ECO:0000259" key="1">
    <source>
        <dbReference type="Pfam" id="PF00561"/>
    </source>
</evidence>
<comment type="caution">
    <text evidence="2">The sequence shown here is derived from an EMBL/GenBank/DDBJ whole genome shotgun (WGS) entry which is preliminary data.</text>
</comment>
<accession>A0ABQ0S9V7</accession>
<organism evidence="2 3">
    <name type="scientific">Pseudonocardia saturnea</name>
    <dbReference type="NCBI Taxonomy" id="33909"/>
    <lineage>
        <taxon>Bacteria</taxon>
        <taxon>Bacillati</taxon>
        <taxon>Actinomycetota</taxon>
        <taxon>Actinomycetes</taxon>
        <taxon>Pseudonocardiales</taxon>
        <taxon>Pseudonocardiaceae</taxon>
        <taxon>Pseudonocardia</taxon>
    </lineage>
</organism>
<name>A0ABQ0S9V7_9PSEU</name>
<dbReference type="GO" id="GO:0016787">
    <property type="term" value="F:hydrolase activity"/>
    <property type="evidence" value="ECO:0007669"/>
    <property type="project" value="UniProtKB-KW"/>
</dbReference>
<protein>
    <submittedName>
        <fullName evidence="2">2-hydroxy-6-ketonona-2,4-dienedioic acid hydrolase</fullName>
    </submittedName>
</protein>
<dbReference type="Pfam" id="PF00561">
    <property type="entry name" value="Abhydrolase_1"/>
    <property type="match status" value="1"/>
</dbReference>
<dbReference type="RefSeq" id="WP_085916855.1">
    <property type="nucleotide sequence ID" value="NZ_BJNH01000155.1"/>
</dbReference>
<reference evidence="2 3" key="1">
    <citation type="submission" date="2019-06" db="EMBL/GenBank/DDBJ databases">
        <title>Whole genome shotgun sequence of Pseudonocardia saturnea NBRC 14499.</title>
        <authorList>
            <person name="Hosoyama A."/>
            <person name="Uohara A."/>
            <person name="Ohji S."/>
            <person name="Ichikawa N."/>
        </authorList>
    </citation>
    <scope>NUCLEOTIDE SEQUENCE [LARGE SCALE GENOMIC DNA]</scope>
    <source>
        <strain evidence="2 3">NBRC 14499</strain>
    </source>
</reference>
<evidence type="ECO:0000313" key="2">
    <source>
        <dbReference type="EMBL" id="GEC29712.1"/>
    </source>
</evidence>